<feature type="domain" description="Acyltransferase 3" evidence="2">
    <location>
        <begin position="55"/>
        <end position="384"/>
    </location>
</feature>
<dbReference type="InterPro" id="IPR002656">
    <property type="entry name" value="Acyl_transf_3_dom"/>
</dbReference>
<evidence type="ECO:0000313" key="5">
    <source>
        <dbReference type="Proteomes" id="UP000245469"/>
    </source>
</evidence>
<feature type="domain" description="SGNH" evidence="3">
    <location>
        <begin position="532"/>
        <end position="752"/>
    </location>
</feature>
<feature type="transmembrane region" description="Helical" evidence="1">
    <location>
        <begin position="77"/>
        <end position="99"/>
    </location>
</feature>
<dbReference type="Pfam" id="PF01757">
    <property type="entry name" value="Acyl_transf_3"/>
    <property type="match status" value="1"/>
</dbReference>
<gene>
    <name evidence="4" type="ORF">BXY45_1475</name>
</gene>
<feature type="transmembrane region" description="Helical" evidence="1">
    <location>
        <begin position="251"/>
        <end position="269"/>
    </location>
</feature>
<dbReference type="AlphaFoldDB" id="A0A315ZLP1"/>
<feature type="transmembrane region" description="Helical" evidence="1">
    <location>
        <begin position="192"/>
        <end position="208"/>
    </location>
</feature>
<comment type="caution">
    <text evidence="4">The sequence shown here is derived from an EMBL/GenBank/DDBJ whole genome shotgun (WGS) entry which is preliminary data.</text>
</comment>
<dbReference type="EMBL" id="QGDQ01000047">
    <property type="protein sequence ID" value="PWJ46436.1"/>
    <property type="molecule type" value="Genomic_DNA"/>
</dbReference>
<keyword evidence="5" id="KW-1185">Reference proteome</keyword>
<dbReference type="Proteomes" id="UP000245469">
    <property type="component" value="Unassembled WGS sequence"/>
</dbReference>
<dbReference type="InterPro" id="IPR050879">
    <property type="entry name" value="Acyltransferase_3"/>
</dbReference>
<protein>
    <submittedName>
        <fullName evidence="4">Peptidoglycan/LPS O-acetylase OafA/YrhL</fullName>
    </submittedName>
</protein>
<evidence type="ECO:0000256" key="1">
    <source>
        <dbReference type="SAM" id="Phobius"/>
    </source>
</evidence>
<evidence type="ECO:0000259" key="2">
    <source>
        <dbReference type="Pfam" id="PF01757"/>
    </source>
</evidence>
<dbReference type="GO" id="GO:0009103">
    <property type="term" value="P:lipopolysaccharide biosynthetic process"/>
    <property type="evidence" value="ECO:0007669"/>
    <property type="project" value="TreeGrafter"/>
</dbReference>
<dbReference type="PANTHER" id="PTHR23028">
    <property type="entry name" value="ACETYLTRANSFERASE"/>
    <property type="match status" value="1"/>
</dbReference>
<evidence type="ECO:0000313" key="4">
    <source>
        <dbReference type="EMBL" id="PWJ46436.1"/>
    </source>
</evidence>
<dbReference type="GO" id="GO:0016747">
    <property type="term" value="F:acyltransferase activity, transferring groups other than amino-acyl groups"/>
    <property type="evidence" value="ECO:0007669"/>
    <property type="project" value="InterPro"/>
</dbReference>
<feature type="transmembrane region" description="Helical" evidence="1">
    <location>
        <begin position="276"/>
        <end position="295"/>
    </location>
</feature>
<dbReference type="OrthoDB" id="3404679at2"/>
<dbReference type="PANTHER" id="PTHR23028:SF53">
    <property type="entry name" value="ACYL_TRANSF_3 DOMAIN-CONTAINING PROTEIN"/>
    <property type="match status" value="1"/>
</dbReference>
<feature type="transmembrane region" description="Helical" evidence="1">
    <location>
        <begin position="215"/>
        <end position="236"/>
    </location>
</feature>
<organism evidence="4 5">
    <name type="scientific">Quadrisphaera granulorum</name>
    <dbReference type="NCBI Taxonomy" id="317664"/>
    <lineage>
        <taxon>Bacteria</taxon>
        <taxon>Bacillati</taxon>
        <taxon>Actinomycetota</taxon>
        <taxon>Actinomycetes</taxon>
        <taxon>Kineosporiales</taxon>
        <taxon>Kineosporiaceae</taxon>
        <taxon>Quadrisphaera</taxon>
    </lineage>
</organism>
<dbReference type="Pfam" id="PF19040">
    <property type="entry name" value="SGNH"/>
    <property type="match status" value="1"/>
</dbReference>
<proteinExistence type="predicted"/>
<dbReference type="SUPFAM" id="SSF52266">
    <property type="entry name" value="SGNH hydrolase"/>
    <property type="match status" value="1"/>
</dbReference>
<evidence type="ECO:0000259" key="3">
    <source>
        <dbReference type="Pfam" id="PF19040"/>
    </source>
</evidence>
<dbReference type="InterPro" id="IPR043968">
    <property type="entry name" value="SGNH"/>
</dbReference>
<dbReference type="GO" id="GO:0016020">
    <property type="term" value="C:membrane"/>
    <property type="evidence" value="ECO:0007669"/>
    <property type="project" value="TreeGrafter"/>
</dbReference>
<keyword evidence="1" id="KW-0812">Transmembrane</keyword>
<accession>A0A315ZLP1</accession>
<feature type="transmembrane region" description="Helical" evidence="1">
    <location>
        <begin position="372"/>
        <end position="389"/>
    </location>
</feature>
<reference evidence="4 5" key="1">
    <citation type="submission" date="2018-03" db="EMBL/GenBank/DDBJ databases">
        <title>Genomic Encyclopedia of Archaeal and Bacterial Type Strains, Phase II (KMG-II): from individual species to whole genera.</title>
        <authorList>
            <person name="Goeker M."/>
        </authorList>
    </citation>
    <scope>NUCLEOTIDE SEQUENCE [LARGE SCALE GENOMIC DNA]</scope>
    <source>
        <strain evidence="4 5">DSM 44889</strain>
    </source>
</reference>
<feature type="transmembrane region" description="Helical" evidence="1">
    <location>
        <begin position="120"/>
        <end position="140"/>
    </location>
</feature>
<feature type="transmembrane region" description="Helical" evidence="1">
    <location>
        <begin position="348"/>
        <end position="366"/>
    </location>
</feature>
<keyword evidence="1" id="KW-0472">Membrane</keyword>
<sequence length="762" mass="81280">MMDLRILATIFAFCAAGCAAILFLEKPLVRAMTEKPLRSQSLSMKSPLPTHWRGDIQGLRAVAVGLVIADHVFHWPFGGFIGVDVFFVISGFLIGGLLLREVTSTGSISFKNFYVRRARRILPASLATLFVTAFAFALVIGGQRGQAVLIDSAYALAFAANIHFAASGTDYFAAGQPPSPLQHFWSLAVEEQFYLAWPALLLITFLLCRRWKRSFPAAMLMLSTFLVATSLAWSIWSSGNSPTTAYFSTFTRAWELGLGAALAGIMGWLQRLPKAVLVASSWAGLAGILLSSLVFSAATVFPGAAAALPVVSASLVIAGGSRASRWSPNTLILANPVFRYFGNASYSLYLWHWPIYVFAGALYPLANFSDRIIVLILGVAISLLSFHFIERPVLKSSWLLGAQSRATAARGRVNSRGKVKAGIRRNQWVATSCALLAATAVSASLVHSHNLRSAEAASVSATAVQEITPVSPASPNGSSSHVPSSPLEAAIAAAVSANRWPDANPPLSDAVGKNDISKDIASCASPAIPVTTRCTWGDAGAAKTAVIIGDSTAVAYTTALRSVAEGSAGQWKFISEAMFGCTFVDADIPNVRNAEASQACPGRREHAAALINEIKPQAVIITNTYEPRMDANGKILSDAEWTRALASYVDSFRQSVGKIIYLATPPSGKDVQKCYTLLSRPADCLTHVSSSWASRAEAEKKLASEEGGAYVDSRPWFCDALGRCPAFVGSSLVKFDLVHITATYATEITPEVRASLADAGIQ</sequence>
<name>A0A315ZLP1_9ACTN</name>
<keyword evidence="1" id="KW-1133">Transmembrane helix</keyword>